<protein>
    <submittedName>
        <fullName evidence="1">Uncharacterized protein</fullName>
    </submittedName>
</protein>
<organism evidence="1">
    <name type="scientific">Arundo donax</name>
    <name type="common">Giant reed</name>
    <name type="synonym">Donax arundinaceus</name>
    <dbReference type="NCBI Taxonomy" id="35708"/>
    <lineage>
        <taxon>Eukaryota</taxon>
        <taxon>Viridiplantae</taxon>
        <taxon>Streptophyta</taxon>
        <taxon>Embryophyta</taxon>
        <taxon>Tracheophyta</taxon>
        <taxon>Spermatophyta</taxon>
        <taxon>Magnoliopsida</taxon>
        <taxon>Liliopsida</taxon>
        <taxon>Poales</taxon>
        <taxon>Poaceae</taxon>
        <taxon>PACMAD clade</taxon>
        <taxon>Arundinoideae</taxon>
        <taxon>Arundineae</taxon>
        <taxon>Arundo</taxon>
    </lineage>
</organism>
<evidence type="ECO:0000313" key="1">
    <source>
        <dbReference type="EMBL" id="JAD67867.1"/>
    </source>
</evidence>
<proteinExistence type="predicted"/>
<sequence>MFTISFISFFFKVSPLFSLPICTSQSCLFD</sequence>
<reference evidence="1" key="2">
    <citation type="journal article" date="2015" name="Data Brief">
        <title>Shoot transcriptome of the giant reed, Arundo donax.</title>
        <authorList>
            <person name="Barrero R.A."/>
            <person name="Guerrero F.D."/>
            <person name="Moolhuijzen P."/>
            <person name="Goolsby J.A."/>
            <person name="Tidwell J."/>
            <person name="Bellgard S.E."/>
            <person name="Bellgard M.I."/>
        </authorList>
    </citation>
    <scope>NUCLEOTIDE SEQUENCE</scope>
    <source>
        <tissue evidence="1">Shoot tissue taken approximately 20 cm above the soil surface</tissue>
    </source>
</reference>
<dbReference type="EMBL" id="GBRH01230028">
    <property type="protein sequence ID" value="JAD67867.1"/>
    <property type="molecule type" value="Transcribed_RNA"/>
</dbReference>
<name>A0A0A9C8L5_ARUDO</name>
<dbReference type="AlphaFoldDB" id="A0A0A9C8L5"/>
<accession>A0A0A9C8L5</accession>
<reference evidence="1" key="1">
    <citation type="submission" date="2014-09" db="EMBL/GenBank/DDBJ databases">
        <authorList>
            <person name="Magalhaes I.L.F."/>
            <person name="Oliveira U."/>
            <person name="Santos F.R."/>
            <person name="Vidigal T.H.D.A."/>
            <person name="Brescovit A.D."/>
            <person name="Santos A.J."/>
        </authorList>
    </citation>
    <scope>NUCLEOTIDE SEQUENCE</scope>
    <source>
        <tissue evidence="1">Shoot tissue taken approximately 20 cm above the soil surface</tissue>
    </source>
</reference>